<dbReference type="InterPro" id="IPR016181">
    <property type="entry name" value="Acyl_CoA_acyltransferase"/>
</dbReference>
<reference evidence="2" key="1">
    <citation type="submission" date="2022-12" db="EMBL/GenBank/DDBJ databases">
        <title>Reclassification of two methanogenic archaea species isolated from the Kolyma lowland permafrost.</title>
        <authorList>
            <person name="Trubitsyn V.E."/>
            <person name="Rivkina E.M."/>
            <person name="Shcherbakova V.A."/>
        </authorList>
    </citation>
    <scope>NUCLEOTIDE SEQUENCE</scope>
    <source>
        <strain evidence="2">M2</strain>
        <strain evidence="3">MK4</strain>
    </source>
</reference>
<dbReference type="GO" id="GO:0016747">
    <property type="term" value="F:acyltransferase activity, transferring groups other than amino-acyl groups"/>
    <property type="evidence" value="ECO:0007669"/>
    <property type="project" value="InterPro"/>
</dbReference>
<dbReference type="EMBL" id="JAPVES010000030">
    <property type="protein sequence ID" value="MCZ3373877.1"/>
    <property type="molecule type" value="Genomic_DNA"/>
</dbReference>
<dbReference type="Proteomes" id="UP001074446">
    <property type="component" value="Unassembled WGS sequence"/>
</dbReference>
<sequence length="188" mass="21144">MIIKCGKCTLRKWKSSDLENLVKNANNYNVSSTLRDAFPYPYTIEDGKEWIEFAENEEWGHNFAITIDDKAVGGIGLIVGKDIERKSSEVGYWLGEDHWGKGIASSALKGIVNFAFNNLKLERIFAVPLEHNTASRKVLEKNDFVLEGILRNSAFKSSKIIDFCGSEPTVSSTGKLHNQALYARIREQ</sequence>
<dbReference type="PANTHER" id="PTHR43328:SF1">
    <property type="entry name" value="N-ACETYLTRANSFERASE DOMAIN-CONTAINING PROTEIN"/>
    <property type="match status" value="1"/>
</dbReference>
<dbReference type="RefSeq" id="WP_084689224.1">
    <property type="nucleotide sequence ID" value="NZ_JAPVER010000020.1"/>
</dbReference>
<dbReference type="EMBL" id="JAPVER010000020">
    <property type="protein sequence ID" value="MCZ3366976.1"/>
    <property type="molecule type" value="Genomic_DNA"/>
</dbReference>
<organism evidence="2 4">
    <name type="scientific">Methanobacterium veterum</name>
    <dbReference type="NCBI Taxonomy" id="408577"/>
    <lineage>
        <taxon>Archaea</taxon>
        <taxon>Methanobacteriati</taxon>
        <taxon>Methanobacteriota</taxon>
        <taxon>Methanomada group</taxon>
        <taxon>Methanobacteria</taxon>
        <taxon>Methanobacteriales</taxon>
        <taxon>Methanobacteriaceae</taxon>
        <taxon>Methanobacterium</taxon>
    </lineage>
</organism>
<evidence type="ECO:0000313" key="4">
    <source>
        <dbReference type="Proteomes" id="UP001068021"/>
    </source>
</evidence>
<feature type="domain" description="N-acetyltransferase" evidence="1">
    <location>
        <begin position="8"/>
        <end position="188"/>
    </location>
</feature>
<accession>A0A9E4ZXD0</accession>
<dbReference type="Gene3D" id="3.40.630.30">
    <property type="match status" value="1"/>
</dbReference>
<dbReference type="InterPro" id="IPR000182">
    <property type="entry name" value="GNAT_dom"/>
</dbReference>
<dbReference type="SUPFAM" id="SSF55729">
    <property type="entry name" value="Acyl-CoA N-acyltransferases (Nat)"/>
    <property type="match status" value="1"/>
</dbReference>
<dbReference type="Pfam" id="PF13302">
    <property type="entry name" value="Acetyltransf_3"/>
    <property type="match status" value="1"/>
</dbReference>
<evidence type="ECO:0000313" key="2">
    <source>
        <dbReference type="EMBL" id="MCZ3366976.1"/>
    </source>
</evidence>
<evidence type="ECO:0000259" key="1">
    <source>
        <dbReference type="PROSITE" id="PS51186"/>
    </source>
</evidence>
<dbReference type="AlphaFoldDB" id="A0A9E4ZXD0"/>
<gene>
    <name evidence="3" type="ORF">O3H35_14595</name>
    <name evidence="2" type="ORF">O3H54_13900</name>
</gene>
<protein>
    <submittedName>
        <fullName evidence="2">GNAT family N-acetyltransferase</fullName>
    </submittedName>
</protein>
<comment type="caution">
    <text evidence="2">The sequence shown here is derived from an EMBL/GenBank/DDBJ whole genome shotgun (WGS) entry which is preliminary data.</text>
</comment>
<dbReference type="PROSITE" id="PS51186">
    <property type="entry name" value="GNAT"/>
    <property type="match status" value="1"/>
</dbReference>
<proteinExistence type="predicted"/>
<evidence type="ECO:0000313" key="3">
    <source>
        <dbReference type="EMBL" id="MCZ3373877.1"/>
    </source>
</evidence>
<keyword evidence="4" id="KW-1185">Reference proteome</keyword>
<dbReference type="PANTHER" id="PTHR43328">
    <property type="entry name" value="ACETYLTRANSFERASE-RELATED"/>
    <property type="match status" value="1"/>
</dbReference>
<dbReference type="Proteomes" id="UP001068021">
    <property type="component" value="Unassembled WGS sequence"/>
</dbReference>
<name>A0A9E4ZXD0_9EURY</name>